<reference evidence="2 3" key="1">
    <citation type="submission" date="2019-09" db="EMBL/GenBank/DDBJ databases">
        <title>Genome sequence of Clostridium sp. EA1.</title>
        <authorList>
            <person name="Poehlein A."/>
            <person name="Bengelsdorf F.R."/>
            <person name="Daniel R."/>
        </authorList>
    </citation>
    <scope>NUCLEOTIDE SEQUENCE [LARGE SCALE GENOMIC DNA]</scope>
    <source>
        <strain evidence="2 3">EA1</strain>
    </source>
</reference>
<evidence type="ECO:0000256" key="1">
    <source>
        <dbReference type="SAM" id="Phobius"/>
    </source>
</evidence>
<comment type="caution">
    <text evidence="2">The sequence shown here is derived from an EMBL/GenBank/DDBJ whole genome shotgun (WGS) entry which is preliminary data.</text>
</comment>
<keyword evidence="1" id="KW-1133">Transmembrane helix</keyword>
<name>A0A6N8HUP2_9FIRM</name>
<dbReference type="AlphaFoldDB" id="A0A6N8HUP2"/>
<dbReference type="OrthoDB" id="1869438at2"/>
<evidence type="ECO:0000313" key="3">
    <source>
        <dbReference type="Proteomes" id="UP000469440"/>
    </source>
</evidence>
<accession>A0A6N8HUP2</accession>
<keyword evidence="3" id="KW-1185">Reference proteome</keyword>
<keyword evidence="1" id="KW-0472">Membrane</keyword>
<protein>
    <recommendedName>
        <fullName evidence="4">Holin</fullName>
    </recommendedName>
</protein>
<dbReference type="Proteomes" id="UP000469440">
    <property type="component" value="Unassembled WGS sequence"/>
</dbReference>
<gene>
    <name evidence="2" type="ORF">CAFE_01670</name>
</gene>
<keyword evidence="1" id="KW-0812">Transmembrane</keyword>
<dbReference type="RefSeq" id="WP_156989521.1">
    <property type="nucleotide sequence ID" value="NZ_VWXL01000004.1"/>
</dbReference>
<organism evidence="2 3">
    <name type="scientific">Caproicibacter fermentans</name>
    <dbReference type="NCBI Taxonomy" id="2576756"/>
    <lineage>
        <taxon>Bacteria</taxon>
        <taxon>Bacillati</taxon>
        <taxon>Bacillota</taxon>
        <taxon>Clostridia</taxon>
        <taxon>Eubacteriales</taxon>
        <taxon>Acutalibacteraceae</taxon>
        <taxon>Caproicibacter</taxon>
    </lineage>
</organism>
<feature type="transmembrane region" description="Helical" evidence="1">
    <location>
        <begin position="6"/>
        <end position="26"/>
    </location>
</feature>
<sequence>MDQNTQTLMIVLGVAVIFALITVAAVKFGTKKNAVAAMGKVLTGLGYAQSVATAITPFLPGVTGTVINKVLAYAQQAVTRVEATYKAALVTGSAANDTRTAEATSLIKSALALEGIEDTAQIDKLINTVIPLLVLALPKTHTEADGKITAPADSTPQTATQAQ</sequence>
<dbReference type="EMBL" id="VWXL01000004">
    <property type="protein sequence ID" value="MVB09511.1"/>
    <property type="molecule type" value="Genomic_DNA"/>
</dbReference>
<proteinExistence type="predicted"/>
<evidence type="ECO:0000313" key="2">
    <source>
        <dbReference type="EMBL" id="MVB09511.1"/>
    </source>
</evidence>
<evidence type="ECO:0008006" key="4">
    <source>
        <dbReference type="Google" id="ProtNLM"/>
    </source>
</evidence>